<proteinExistence type="predicted"/>
<evidence type="ECO:0000313" key="2">
    <source>
        <dbReference type="EMBL" id="JAW15812.1"/>
    </source>
</evidence>
<keyword evidence="1" id="KW-0472">Membrane</keyword>
<organism evidence="2">
    <name type="scientific">Panstrongylus lignarius</name>
    <dbReference type="NCBI Taxonomy" id="156445"/>
    <lineage>
        <taxon>Eukaryota</taxon>
        <taxon>Metazoa</taxon>
        <taxon>Ecdysozoa</taxon>
        <taxon>Arthropoda</taxon>
        <taxon>Hexapoda</taxon>
        <taxon>Insecta</taxon>
        <taxon>Pterygota</taxon>
        <taxon>Neoptera</taxon>
        <taxon>Paraneoptera</taxon>
        <taxon>Hemiptera</taxon>
        <taxon>Heteroptera</taxon>
        <taxon>Panheteroptera</taxon>
        <taxon>Cimicomorpha</taxon>
        <taxon>Reduviidae</taxon>
        <taxon>Triatominae</taxon>
        <taxon>Panstrongylus</taxon>
    </lineage>
</organism>
<sequence>MNLGNQQQNPLHHQLHHLLPVVVSLMMTAFTVTVPVARVWSNFWKEFVQKEKLDLPLIIQRLKLDHLMAHLTIPR</sequence>
<reference evidence="2" key="1">
    <citation type="journal article" date="2018" name="PLoS Negl. Trop. Dis.">
        <title>An insight into the salivary gland and fat body transcriptome of Panstrongylus lignarius (Hemiptera: Heteroptera), the main vector of Chagas disease in Peru.</title>
        <authorList>
            <person name="Nevoa J.C."/>
            <person name="Mendes M.T."/>
            <person name="da Silva M.V."/>
            <person name="Soares S.C."/>
            <person name="Oliveira C.J.F."/>
            <person name="Ribeiro J.M.C."/>
        </authorList>
    </citation>
    <scope>NUCLEOTIDE SEQUENCE</scope>
</reference>
<feature type="transmembrane region" description="Helical" evidence="1">
    <location>
        <begin position="18"/>
        <end position="40"/>
    </location>
</feature>
<dbReference type="AlphaFoldDB" id="A0A224Y3Z0"/>
<name>A0A224Y3Z0_9HEMI</name>
<dbReference type="EMBL" id="GFTR01000614">
    <property type="protein sequence ID" value="JAW15812.1"/>
    <property type="molecule type" value="Transcribed_RNA"/>
</dbReference>
<accession>A0A224Y3Z0</accession>
<evidence type="ECO:0000256" key="1">
    <source>
        <dbReference type="SAM" id="Phobius"/>
    </source>
</evidence>
<keyword evidence="1" id="KW-0812">Transmembrane</keyword>
<keyword evidence="1" id="KW-1133">Transmembrane helix</keyword>
<protein>
    <submittedName>
        <fullName evidence="2">Uncharacterized protein</fullName>
    </submittedName>
</protein>